<accession>A0ABP0H1D4</accession>
<comment type="caution">
    <text evidence="9">The sequence shown here is derived from an EMBL/GenBank/DDBJ whole genome shotgun (WGS) entry which is preliminary data.</text>
</comment>
<evidence type="ECO:0000256" key="5">
    <source>
        <dbReference type="ARBA" id="ARBA00022676"/>
    </source>
</evidence>
<name>A0ABP0H1D4_CLALP</name>
<organism evidence="9 10">
    <name type="scientific">Clavelina lepadiformis</name>
    <name type="common">Light-bulb sea squirt</name>
    <name type="synonym">Ascidia lepadiformis</name>
    <dbReference type="NCBI Taxonomy" id="159417"/>
    <lineage>
        <taxon>Eukaryota</taxon>
        <taxon>Metazoa</taxon>
        <taxon>Chordata</taxon>
        <taxon>Tunicata</taxon>
        <taxon>Ascidiacea</taxon>
        <taxon>Aplousobranchia</taxon>
        <taxon>Clavelinidae</taxon>
        <taxon>Clavelina</taxon>
    </lineage>
</organism>
<keyword evidence="7" id="KW-0256">Endoplasmic reticulum</keyword>
<evidence type="ECO:0000259" key="8">
    <source>
        <dbReference type="Pfam" id="PF04101"/>
    </source>
</evidence>
<evidence type="ECO:0000256" key="1">
    <source>
        <dbReference type="ARBA" id="ARBA00004240"/>
    </source>
</evidence>
<sequence length="163" mass="18100">MSVFVTVGTTSFETLIETVTSKLIVQTLRTLGYKNLTVQYGRGIYEVEEVSCSQFSVTGYRYKSSILDDIENADLVISHAGAGSCLEVLEARKPLIVVVNEKLMNNHQFELAKQFHQDGHLLYCTCSTLASTLKDMDLSSLKPLPPPKTSQCVLHIKEHFGLS</sequence>
<dbReference type="EMBL" id="CAWYQH010000163">
    <property type="protein sequence ID" value="CAK8697036.1"/>
    <property type="molecule type" value="Genomic_DNA"/>
</dbReference>
<reference evidence="9 10" key="1">
    <citation type="submission" date="2024-02" db="EMBL/GenBank/DDBJ databases">
        <authorList>
            <person name="Daric V."/>
            <person name="Darras S."/>
        </authorList>
    </citation>
    <scope>NUCLEOTIDE SEQUENCE [LARGE SCALE GENOMIC DNA]</scope>
</reference>
<dbReference type="SUPFAM" id="SSF53756">
    <property type="entry name" value="UDP-Glycosyltransferase/glycogen phosphorylase"/>
    <property type="match status" value="1"/>
</dbReference>
<evidence type="ECO:0000256" key="3">
    <source>
        <dbReference type="ARBA" id="ARBA00012614"/>
    </source>
</evidence>
<keyword evidence="5" id="KW-0328">Glycosyltransferase</keyword>
<dbReference type="InterPro" id="IPR039042">
    <property type="entry name" value="Alg13-like"/>
</dbReference>
<dbReference type="Proteomes" id="UP001642483">
    <property type="component" value="Unassembled WGS sequence"/>
</dbReference>
<evidence type="ECO:0000313" key="9">
    <source>
        <dbReference type="EMBL" id="CAK8697036.1"/>
    </source>
</evidence>
<dbReference type="Gene3D" id="3.40.50.2000">
    <property type="entry name" value="Glycogen Phosphorylase B"/>
    <property type="match status" value="1"/>
</dbReference>
<comment type="similarity">
    <text evidence="2">Belongs to the glycosyltransferase 28 family.</text>
</comment>
<dbReference type="EC" id="2.4.1.141" evidence="3"/>
<evidence type="ECO:0000256" key="7">
    <source>
        <dbReference type="ARBA" id="ARBA00022824"/>
    </source>
</evidence>
<dbReference type="PANTHER" id="PTHR12867">
    <property type="entry name" value="GLYCOSYL TRANSFERASE-RELATED"/>
    <property type="match status" value="1"/>
</dbReference>
<dbReference type="InterPro" id="IPR007235">
    <property type="entry name" value="Glyco_trans_28_C"/>
</dbReference>
<dbReference type="Pfam" id="PF04101">
    <property type="entry name" value="Glyco_tran_28_C"/>
    <property type="match status" value="1"/>
</dbReference>
<comment type="subcellular location">
    <subcellularLocation>
        <location evidence="1">Endoplasmic reticulum</location>
    </subcellularLocation>
</comment>
<keyword evidence="6" id="KW-0808">Transferase</keyword>
<evidence type="ECO:0000256" key="2">
    <source>
        <dbReference type="ARBA" id="ARBA00006962"/>
    </source>
</evidence>
<evidence type="ECO:0000256" key="4">
    <source>
        <dbReference type="ARBA" id="ARBA00017468"/>
    </source>
</evidence>
<evidence type="ECO:0000256" key="6">
    <source>
        <dbReference type="ARBA" id="ARBA00022679"/>
    </source>
</evidence>
<keyword evidence="10" id="KW-1185">Reference proteome</keyword>
<proteinExistence type="inferred from homology"/>
<evidence type="ECO:0000313" key="10">
    <source>
        <dbReference type="Proteomes" id="UP001642483"/>
    </source>
</evidence>
<dbReference type="PANTHER" id="PTHR12867:SF6">
    <property type="entry name" value="N-ACETYLGLUCOSAMINYLDIPHOSPHODOLICHOL N-ACETYLGLUCOSAMINYLTRANSFERASE"/>
    <property type="match status" value="1"/>
</dbReference>
<feature type="domain" description="Glycosyl transferase family 28 C-terminal" evidence="8">
    <location>
        <begin position="3"/>
        <end position="149"/>
    </location>
</feature>
<gene>
    <name evidence="9" type="ORF">CVLEPA_LOCUS30322</name>
</gene>
<protein>
    <recommendedName>
        <fullName evidence="4">UDP-N-acetylglucosamine transferase subunit ALG13</fullName>
        <ecNumber evidence="3">2.4.1.141</ecNumber>
    </recommendedName>
</protein>